<keyword evidence="2 4" id="KW-0560">Oxidoreductase</keyword>
<accession>Q7Z019</accession>
<dbReference type="InterPro" id="IPR036291">
    <property type="entry name" value="NAD(P)-bd_dom_sf"/>
</dbReference>
<evidence type="ECO:0000259" key="6">
    <source>
        <dbReference type="Pfam" id="PF02826"/>
    </source>
</evidence>
<sequence length="359" mass="39010">MRITFFSTKPYDSANFTAAASSAKWAQRLPTELVFHTQPLTLATVHLAKNSQAVCVFVNDDCGAPVLQALHAAGVRLLLLRCAGFNNVDLAAADALGLAVMRVPRYSPNAVAEHAVTLAMALNRRIVSACNRVKQFNFSLEGLQGFDVAKRTVGVVGTGAIGKITARIMIGFGAKVLLFDQYPDRAWAQKLKGSAVYVPFDELLRRSDIISLHMPMTPQSRHIINANTIRTMKHGVMLINTSRGGLLDTPAVIEGLVSGQIGYLGIDVYENETPYFFQDHSGRVMKDPVLARLLSFPNVIMTAHQAFMTEDAMQAISNVSLENAEMFLKGTWAGNPNQCTQQKGAAPARQPVAMPAARL</sequence>
<reference evidence="7" key="1">
    <citation type="submission" date="2003-06" db="EMBL/GenBank/DDBJ databases">
        <authorList>
            <person name="Moore D.V."/>
            <person name="Muller M."/>
        </authorList>
    </citation>
    <scope>NUCLEOTIDE SEQUENCE</scope>
</reference>
<gene>
    <name evidence="7" type="primary">dldh</name>
</gene>
<protein>
    <submittedName>
        <fullName evidence="7">Putative D-lactate dehydrogenase</fullName>
    </submittedName>
</protein>
<evidence type="ECO:0000256" key="1">
    <source>
        <dbReference type="ARBA" id="ARBA00005854"/>
    </source>
</evidence>
<dbReference type="InterPro" id="IPR006139">
    <property type="entry name" value="D-isomer_2_OHA_DH_cat_dom"/>
</dbReference>
<reference evidence="7" key="2">
    <citation type="submission" date="2003-07" db="EMBL/GenBank/DDBJ databases">
        <title>Metabolic enzymes of the amitochondriate protist, Mastigamoeba balamuthi.</title>
        <authorList>
            <person name="Muller M."/>
        </authorList>
    </citation>
    <scope>NUCLEOTIDE SEQUENCE</scope>
</reference>
<keyword evidence="3" id="KW-0520">NAD</keyword>
<dbReference type="PANTHER" id="PTHR43026:SF1">
    <property type="entry name" value="2-HYDROXYACID DEHYDROGENASE HOMOLOG 1-RELATED"/>
    <property type="match status" value="1"/>
</dbReference>
<evidence type="ECO:0000256" key="3">
    <source>
        <dbReference type="ARBA" id="ARBA00023027"/>
    </source>
</evidence>
<dbReference type="InterPro" id="IPR029752">
    <property type="entry name" value="D-isomer_DH_CS1"/>
</dbReference>
<organism evidence="7">
    <name type="scientific">Mastigamoeba balamuthi</name>
    <name type="common">Phreatamoeba balamuthi</name>
    <dbReference type="NCBI Taxonomy" id="108607"/>
    <lineage>
        <taxon>Eukaryota</taxon>
        <taxon>Amoebozoa</taxon>
        <taxon>Evosea</taxon>
        <taxon>Archamoebae</taxon>
        <taxon>Mastigamoebida</taxon>
        <taxon>Mastigamoebidae</taxon>
        <taxon>Mastigamoeba</taxon>
    </lineage>
</organism>
<dbReference type="GO" id="GO:0051287">
    <property type="term" value="F:NAD binding"/>
    <property type="evidence" value="ECO:0007669"/>
    <property type="project" value="InterPro"/>
</dbReference>
<name>Q7Z019_MASBA</name>
<dbReference type="Pfam" id="PF02826">
    <property type="entry name" value="2-Hacid_dh_C"/>
    <property type="match status" value="1"/>
</dbReference>
<comment type="similarity">
    <text evidence="1 4">Belongs to the D-isomer specific 2-hydroxyacid dehydrogenase family.</text>
</comment>
<dbReference type="AlphaFoldDB" id="Q7Z019"/>
<evidence type="ECO:0000313" key="7">
    <source>
        <dbReference type="EMBL" id="AAP76314.1"/>
    </source>
</evidence>
<feature type="domain" description="D-isomer specific 2-hydroxyacid dehydrogenase catalytic" evidence="5">
    <location>
        <begin position="28"/>
        <end position="331"/>
    </location>
</feature>
<dbReference type="PANTHER" id="PTHR43026">
    <property type="entry name" value="2-HYDROXYACID DEHYDROGENASE HOMOLOG 1-RELATED"/>
    <property type="match status" value="1"/>
</dbReference>
<evidence type="ECO:0000256" key="4">
    <source>
        <dbReference type="RuleBase" id="RU003719"/>
    </source>
</evidence>
<dbReference type="InterPro" id="IPR029753">
    <property type="entry name" value="D-isomer_DH_CS"/>
</dbReference>
<dbReference type="PROSITE" id="PS00065">
    <property type="entry name" value="D_2_HYDROXYACID_DH_1"/>
    <property type="match status" value="1"/>
</dbReference>
<evidence type="ECO:0000259" key="5">
    <source>
        <dbReference type="Pfam" id="PF00389"/>
    </source>
</evidence>
<dbReference type="Gene3D" id="3.40.50.720">
    <property type="entry name" value="NAD(P)-binding Rossmann-like Domain"/>
    <property type="match status" value="2"/>
</dbReference>
<dbReference type="Pfam" id="PF00389">
    <property type="entry name" value="2-Hacid_dh"/>
    <property type="match status" value="1"/>
</dbReference>
<dbReference type="CDD" id="cd12183">
    <property type="entry name" value="LDH_like_2"/>
    <property type="match status" value="1"/>
</dbReference>
<feature type="domain" description="D-isomer specific 2-hydroxyacid dehydrogenase NAD-binding" evidence="6">
    <location>
        <begin position="117"/>
        <end position="306"/>
    </location>
</feature>
<dbReference type="EMBL" id="AY313608">
    <property type="protein sequence ID" value="AAP76314.1"/>
    <property type="molecule type" value="Genomic_DNA"/>
</dbReference>
<evidence type="ECO:0000256" key="2">
    <source>
        <dbReference type="ARBA" id="ARBA00023002"/>
    </source>
</evidence>
<dbReference type="PROSITE" id="PS00671">
    <property type="entry name" value="D_2_HYDROXYACID_DH_3"/>
    <property type="match status" value="1"/>
</dbReference>
<dbReference type="InterPro" id="IPR058205">
    <property type="entry name" value="D-LDH-like"/>
</dbReference>
<dbReference type="PROSITE" id="PS00670">
    <property type="entry name" value="D_2_HYDROXYACID_DH_2"/>
    <property type="match status" value="1"/>
</dbReference>
<dbReference type="SUPFAM" id="SSF52283">
    <property type="entry name" value="Formate/glycerate dehydrogenase catalytic domain-like"/>
    <property type="match status" value="1"/>
</dbReference>
<dbReference type="SUPFAM" id="SSF51735">
    <property type="entry name" value="NAD(P)-binding Rossmann-fold domains"/>
    <property type="match status" value="1"/>
</dbReference>
<dbReference type="InterPro" id="IPR006140">
    <property type="entry name" value="D-isomer_DH_NAD-bd"/>
</dbReference>
<dbReference type="VEuPathDB" id="AmoebaDB:MBAL_006481"/>
<dbReference type="GO" id="GO:0016616">
    <property type="term" value="F:oxidoreductase activity, acting on the CH-OH group of donors, NAD or NADP as acceptor"/>
    <property type="evidence" value="ECO:0007669"/>
    <property type="project" value="InterPro"/>
</dbReference>
<proteinExistence type="inferred from homology"/>